<dbReference type="Gene3D" id="3.30.60.90">
    <property type="match status" value="1"/>
</dbReference>
<feature type="repeat" description="ANK" evidence="6">
    <location>
        <begin position="1029"/>
        <end position="1061"/>
    </location>
</feature>
<dbReference type="GO" id="GO:0008270">
    <property type="term" value="F:zinc ion binding"/>
    <property type="evidence" value="ECO:0007669"/>
    <property type="project" value="UniProtKB-KW"/>
</dbReference>
<evidence type="ECO:0000256" key="1">
    <source>
        <dbReference type="ARBA" id="ARBA00022723"/>
    </source>
</evidence>
<dbReference type="Pfam" id="PF12796">
    <property type="entry name" value="Ank_2"/>
    <property type="match status" value="5"/>
</dbReference>
<keyword evidence="5 6" id="KW-0040">ANK repeat</keyword>
<dbReference type="PROSITE" id="PS50297">
    <property type="entry name" value="ANK_REP_REGION"/>
    <property type="match status" value="7"/>
</dbReference>
<accession>A0A428P524</accession>
<feature type="repeat" description="ANK" evidence="6">
    <location>
        <begin position="1434"/>
        <end position="1456"/>
    </location>
</feature>
<dbReference type="Proteomes" id="UP000288168">
    <property type="component" value="Unassembled WGS sequence"/>
</dbReference>
<keyword evidence="3" id="KW-0863">Zinc-finger</keyword>
<evidence type="ECO:0000256" key="5">
    <source>
        <dbReference type="ARBA" id="ARBA00023043"/>
    </source>
</evidence>
<dbReference type="STRING" id="1325734.A0A428P524"/>
<evidence type="ECO:0000256" key="4">
    <source>
        <dbReference type="ARBA" id="ARBA00022833"/>
    </source>
</evidence>
<feature type="repeat" description="ANK" evidence="6">
    <location>
        <begin position="1126"/>
        <end position="1158"/>
    </location>
</feature>
<dbReference type="InterPro" id="IPR002110">
    <property type="entry name" value="Ankyrin_rpt"/>
</dbReference>
<dbReference type="PROSITE" id="PS50088">
    <property type="entry name" value="ANK_REPEAT"/>
    <property type="match status" value="9"/>
</dbReference>
<organism evidence="8 9">
    <name type="scientific">Fusarium duplospermum</name>
    <dbReference type="NCBI Taxonomy" id="1325734"/>
    <lineage>
        <taxon>Eukaryota</taxon>
        <taxon>Fungi</taxon>
        <taxon>Dikarya</taxon>
        <taxon>Ascomycota</taxon>
        <taxon>Pezizomycotina</taxon>
        <taxon>Sordariomycetes</taxon>
        <taxon>Hypocreomycetidae</taxon>
        <taxon>Hypocreales</taxon>
        <taxon>Nectriaceae</taxon>
        <taxon>Fusarium</taxon>
        <taxon>Fusarium solani species complex</taxon>
    </lineage>
</organism>
<dbReference type="SUPFAM" id="SSF48403">
    <property type="entry name" value="Ankyrin repeat"/>
    <property type="match status" value="3"/>
</dbReference>
<keyword evidence="9" id="KW-1185">Reference proteome</keyword>
<name>A0A428P524_9HYPO</name>
<feature type="repeat" description="ANK" evidence="6">
    <location>
        <begin position="794"/>
        <end position="826"/>
    </location>
</feature>
<feature type="repeat" description="ANK" evidence="6">
    <location>
        <begin position="1162"/>
        <end position="1194"/>
    </location>
</feature>
<protein>
    <submittedName>
        <fullName evidence="8">Uncharacterized protein</fullName>
    </submittedName>
</protein>
<feature type="compositionally biased region" description="Basic and acidic residues" evidence="7">
    <location>
        <begin position="371"/>
        <end position="385"/>
    </location>
</feature>
<feature type="repeat" description="ANK" evidence="6">
    <location>
        <begin position="1296"/>
        <end position="1324"/>
    </location>
</feature>
<evidence type="ECO:0000256" key="7">
    <source>
        <dbReference type="SAM" id="MobiDB-lite"/>
    </source>
</evidence>
<proteinExistence type="predicted"/>
<evidence type="ECO:0000256" key="2">
    <source>
        <dbReference type="ARBA" id="ARBA00022737"/>
    </source>
</evidence>
<feature type="region of interest" description="Disordered" evidence="7">
    <location>
        <begin position="328"/>
        <end position="385"/>
    </location>
</feature>
<evidence type="ECO:0000313" key="9">
    <source>
        <dbReference type="Proteomes" id="UP000288168"/>
    </source>
</evidence>
<keyword evidence="1" id="KW-0479">Metal-binding</keyword>
<feature type="repeat" description="ANK" evidence="6">
    <location>
        <begin position="1062"/>
        <end position="1087"/>
    </location>
</feature>
<dbReference type="SMART" id="SM00248">
    <property type="entry name" value="ANK"/>
    <property type="match status" value="16"/>
</dbReference>
<dbReference type="CDD" id="cd02249">
    <property type="entry name" value="ZZ"/>
    <property type="match status" value="1"/>
</dbReference>
<feature type="repeat" description="ANK" evidence="6">
    <location>
        <begin position="996"/>
        <end position="1028"/>
    </location>
</feature>
<evidence type="ECO:0000256" key="6">
    <source>
        <dbReference type="PROSITE-ProRule" id="PRU00023"/>
    </source>
</evidence>
<keyword evidence="2" id="KW-0677">Repeat</keyword>
<dbReference type="SUPFAM" id="SSF57850">
    <property type="entry name" value="RING/U-box"/>
    <property type="match status" value="1"/>
</dbReference>
<feature type="repeat" description="ANK" evidence="6">
    <location>
        <begin position="1372"/>
        <end position="1401"/>
    </location>
</feature>
<evidence type="ECO:0000256" key="3">
    <source>
        <dbReference type="ARBA" id="ARBA00022771"/>
    </source>
</evidence>
<evidence type="ECO:0000313" key="8">
    <source>
        <dbReference type="EMBL" id="RSL48079.1"/>
    </source>
</evidence>
<dbReference type="PANTHER" id="PTHR24123">
    <property type="entry name" value="ANKYRIN REPEAT-CONTAINING"/>
    <property type="match status" value="1"/>
</dbReference>
<keyword evidence="4" id="KW-0862">Zinc</keyword>
<gene>
    <name evidence="8" type="ORF">CEP54_013101</name>
</gene>
<dbReference type="InterPro" id="IPR051165">
    <property type="entry name" value="Multifunctional_ANK_Repeat"/>
</dbReference>
<dbReference type="OrthoDB" id="341259at2759"/>
<sequence>MPHPCMPAIALAALDREKYRDIAASTSLFIFLDCLHRATTQFEVVNRVTQWLSRAVDMRSPILLSSIDTLAAAVTEVNELFLETKLPQFVRVASIYSTESSSKTPLTEFRGSFGTFDERLLHLTNDGSHEKAKVVIVDLVEEAASSLSDAIKNQWLQVLHFLSPPAQPVSDKPWSKDSPLNWILESNAYSKWRKTTGPLALQLYGPKASDPLRAFYEDEQNQTRNKKRLVFYFTFDFHDSRRNSALAMATSFIAQILSASEAPAFSGRLFRQRWFFRAWSLYDALYTLTCLFYGMEIFLDVFSDLVLQTENKFKLLVTTKDMFADWPGESLNTERNEPISSNPSDVRPPDAQIAHDAGDVAASPRANKGNESGEDRAGSESENRQQKDLGEYIEALVADTDVPGAAVQDVVHLVRAIPDASLRDALLTQFLGPASVVPVETLLSLEKPITPESFFRHVLDRVPEPKKQLAREVLSWALCSVRPLGVQELGTVVFWIQQREVLDGSTMTKDYGLRLLSPIANLLWGILVIRNNEVGISHPVLRDLLLGPGTEWYRIGQDGHQQIVLSCLDLLKQQDFVTWKDKNKGVQCSLGTDDVLLSRSMFEDRTTLHQYVIMNWPKHYRKIQSKRPRSEVADFFKGGSGSAWQSWAESRWIMASPMDRVDRPETLSGCALALLAEIGDLELLRSWVDDTGSQSTAGRGIALVEASRAGMKDVVEYLLELEHGHPQQPHLQAALSAAASSAESEVLMVLILSAPESFAWPASLLVRVSELGFEDCVNALLSRGCLPDAPVDFPNMTALLRAARNGRAGICSLLFEYGADADISGGHGAVMAMSAGSACGADVVKTLAAHKIDVKASDTSNNSALNESSRLGHFKVARALADIVEKSENKPELSEIEKYLDRAADLNFVQTAAPLLDILCLHPETQPIMDEQLSNAVRDGRVEFARLLLQKGADANYQPWLSDGSLLWEACNSLTASIDMLELLMNNGAELNPLSQSQTPLMAAARKGRLECLKYLVDHGADVHRADFAVYSPLSEAARGGSLECVRWLLDKGAEIDWRDTFGESALFEAAAAGHFEVADFLLDQGAAASGSGWKGRTVLSLCLPSMTTMRKVLGRCPDTDIKEDNGLAPIHQAALGRKADAIDVLLEFKADVDIEGPEDYDQHTPLIMATINGDLESVQSLLEGGADVDHVAKRFGCTALQHAKTPVVIGALLQHRPDVDLADNEGRTALGYRTSIAEPDLAAIKKLVNARVNVNTVCKDGCCTPLWNIASRSGNWPITEYLISKGADLNATSFQGGSVLHRACFRGNTQMVKHLHAAGAKADLGVGGTKGSPLQAACLGPTVDHDVLDIIRYLVVDAKADVNQVCGLYGTALSVACLRNSPDALKLLLEYGAAMDLADQAGRLPIHFAAATCFDSFQHLINLGCDVYAADKTGRTVLQWAAQSGDVEIVRLILKYPDMAVDQTDKDGWTALCWAARGMTSQAIIADEKSPDAQAEIIDILLKHDASKLLSVRGDADQTWSPLQIAAFHNSGAKILIGTIHTCKSCENFDFCFKCYFHREEIHDPSHEFEKRGPTFDEEDVAEDDASDESSGLDSEESESSIETIGV</sequence>
<dbReference type="Gene3D" id="1.25.40.20">
    <property type="entry name" value="Ankyrin repeat-containing domain"/>
    <property type="match status" value="5"/>
</dbReference>
<reference evidence="8 9" key="1">
    <citation type="submission" date="2017-06" db="EMBL/GenBank/DDBJ databases">
        <title>Comparative genomic analysis of Ambrosia Fusariam Clade fungi.</title>
        <authorList>
            <person name="Stajich J.E."/>
            <person name="Carrillo J."/>
            <person name="Kijimoto T."/>
            <person name="Eskalen A."/>
            <person name="O'Donnell K."/>
            <person name="Kasson M."/>
        </authorList>
    </citation>
    <scope>NUCLEOTIDE SEQUENCE [LARGE SCALE GENOMIC DNA]</scope>
    <source>
        <strain evidence="8 9">NRRL62584</strain>
    </source>
</reference>
<dbReference type="EMBL" id="NKCI01000204">
    <property type="protein sequence ID" value="RSL48079.1"/>
    <property type="molecule type" value="Genomic_DNA"/>
</dbReference>
<feature type="region of interest" description="Disordered" evidence="7">
    <location>
        <begin position="1568"/>
        <end position="1608"/>
    </location>
</feature>
<comment type="caution">
    <text evidence="8">The sequence shown here is derived from an EMBL/GenBank/DDBJ whole genome shotgun (WGS) entry which is preliminary data.</text>
</comment>
<dbReference type="PANTHER" id="PTHR24123:SF33">
    <property type="entry name" value="PROTEIN HOS4"/>
    <property type="match status" value="1"/>
</dbReference>
<dbReference type="InterPro" id="IPR036770">
    <property type="entry name" value="Ankyrin_rpt-contain_sf"/>
</dbReference>
<feature type="compositionally biased region" description="Acidic residues" evidence="7">
    <location>
        <begin position="1577"/>
        <end position="1589"/>
    </location>
</feature>
<dbReference type="InterPro" id="IPR043145">
    <property type="entry name" value="Znf_ZZ_sf"/>
</dbReference>